<dbReference type="Pfam" id="PF12224">
    <property type="entry name" value="Amidoligase_2"/>
    <property type="match status" value="1"/>
</dbReference>
<evidence type="ECO:0008006" key="4">
    <source>
        <dbReference type="Google" id="ProtNLM"/>
    </source>
</evidence>
<accession>A0A1R3R837</accession>
<feature type="compositionally biased region" description="Pro residues" evidence="1">
    <location>
        <begin position="1"/>
        <end position="17"/>
    </location>
</feature>
<feature type="region of interest" description="Disordered" evidence="1">
    <location>
        <begin position="1"/>
        <end position="35"/>
    </location>
</feature>
<sequence>MSHPPPPPPPPRLPPYIPRGGAKSPVTRQEAPPPAGSFGIGIELELLLESRMTPTAANNTFPRFARHCATSYNNSVPGQFPRMHSLVQAQWVGVPHTQWVLHHDPTCETEREPWGIEIISPLLRSFPGSPWRQSVGALWTFISQRYLVQGNADCSTHVHISRVEGYSTFDVKRIAQAIIHFEPAFEVLVPPERRGNEYSRSNWLDNPQLAYRKLSREQSIAVIEGMNTTEEIIDIMNPNQSKYFGWNFLSLKTYKTIEFRRGSASLSPNDTFMWVELAMSFIQAAMVQLSSEQMQKYPKTTGGLMDFIQHAHLPQGEGIHNPAYLQRLFGNNPTNARLDPTPVGHLSGPKLAKLQRKMDADAASNPMIDIISSAQQHGIA</sequence>
<dbReference type="InterPro" id="IPR022025">
    <property type="entry name" value="Amidoligase_2"/>
</dbReference>
<evidence type="ECO:0000256" key="1">
    <source>
        <dbReference type="SAM" id="MobiDB-lite"/>
    </source>
</evidence>
<keyword evidence="3" id="KW-1185">Reference proteome</keyword>
<dbReference type="OMA" id="YWCQSNR"/>
<gene>
    <name evidence="2" type="ORF">ASPCADRAFT_135076</name>
</gene>
<dbReference type="PANTHER" id="PTHR36847:SF1">
    <property type="entry name" value="AMIDOLIGASE ENZYME"/>
    <property type="match status" value="1"/>
</dbReference>
<dbReference type="STRING" id="602072.A0A1R3R837"/>
<dbReference type="OrthoDB" id="5291055at2759"/>
<dbReference type="EMBL" id="KV907516">
    <property type="protein sequence ID" value="OOF90623.1"/>
    <property type="molecule type" value="Genomic_DNA"/>
</dbReference>
<protein>
    <recommendedName>
        <fullName evidence="4">Amidoligase enzyme</fullName>
    </recommendedName>
</protein>
<reference evidence="3" key="1">
    <citation type="journal article" date="2017" name="Genome Biol.">
        <title>Comparative genomics reveals high biological diversity and specific adaptations in the industrially and medically important fungal genus Aspergillus.</title>
        <authorList>
            <person name="de Vries R.P."/>
            <person name="Riley R."/>
            <person name="Wiebenga A."/>
            <person name="Aguilar-Osorio G."/>
            <person name="Amillis S."/>
            <person name="Uchima C.A."/>
            <person name="Anderluh G."/>
            <person name="Asadollahi M."/>
            <person name="Askin M."/>
            <person name="Barry K."/>
            <person name="Battaglia E."/>
            <person name="Bayram O."/>
            <person name="Benocci T."/>
            <person name="Braus-Stromeyer S.A."/>
            <person name="Caldana C."/>
            <person name="Canovas D."/>
            <person name="Cerqueira G.C."/>
            <person name="Chen F."/>
            <person name="Chen W."/>
            <person name="Choi C."/>
            <person name="Clum A."/>
            <person name="Dos Santos R.A."/>
            <person name="Damasio A.R."/>
            <person name="Diallinas G."/>
            <person name="Emri T."/>
            <person name="Fekete E."/>
            <person name="Flipphi M."/>
            <person name="Freyberg S."/>
            <person name="Gallo A."/>
            <person name="Gournas C."/>
            <person name="Habgood R."/>
            <person name="Hainaut M."/>
            <person name="Harispe M.L."/>
            <person name="Henrissat B."/>
            <person name="Hilden K.S."/>
            <person name="Hope R."/>
            <person name="Hossain A."/>
            <person name="Karabika E."/>
            <person name="Karaffa L."/>
            <person name="Karanyi Z."/>
            <person name="Krasevec N."/>
            <person name="Kuo A."/>
            <person name="Kusch H."/>
            <person name="LaButti K."/>
            <person name="Lagendijk E.L."/>
            <person name="Lapidus A."/>
            <person name="Levasseur A."/>
            <person name="Lindquist E."/>
            <person name="Lipzen A."/>
            <person name="Logrieco A.F."/>
            <person name="MacCabe A."/>
            <person name="Maekelae M.R."/>
            <person name="Malavazi I."/>
            <person name="Melin P."/>
            <person name="Meyer V."/>
            <person name="Mielnichuk N."/>
            <person name="Miskei M."/>
            <person name="Molnar A.P."/>
            <person name="Mule G."/>
            <person name="Ngan C.Y."/>
            <person name="Orejas M."/>
            <person name="Orosz E."/>
            <person name="Ouedraogo J.P."/>
            <person name="Overkamp K.M."/>
            <person name="Park H.-S."/>
            <person name="Perrone G."/>
            <person name="Piumi F."/>
            <person name="Punt P.J."/>
            <person name="Ram A.F."/>
            <person name="Ramon A."/>
            <person name="Rauscher S."/>
            <person name="Record E."/>
            <person name="Riano-Pachon D.M."/>
            <person name="Robert V."/>
            <person name="Roehrig J."/>
            <person name="Ruller R."/>
            <person name="Salamov A."/>
            <person name="Salih N.S."/>
            <person name="Samson R.A."/>
            <person name="Sandor E."/>
            <person name="Sanguinetti M."/>
            <person name="Schuetze T."/>
            <person name="Sepcic K."/>
            <person name="Shelest E."/>
            <person name="Sherlock G."/>
            <person name="Sophianopoulou V."/>
            <person name="Squina F.M."/>
            <person name="Sun H."/>
            <person name="Susca A."/>
            <person name="Todd R.B."/>
            <person name="Tsang A."/>
            <person name="Unkles S.E."/>
            <person name="van de Wiele N."/>
            <person name="van Rossen-Uffink D."/>
            <person name="Oliveira J.V."/>
            <person name="Vesth T.C."/>
            <person name="Visser J."/>
            <person name="Yu J.-H."/>
            <person name="Zhou M."/>
            <person name="Andersen M.R."/>
            <person name="Archer D.B."/>
            <person name="Baker S.E."/>
            <person name="Benoit I."/>
            <person name="Brakhage A.A."/>
            <person name="Braus G.H."/>
            <person name="Fischer R."/>
            <person name="Frisvad J.C."/>
            <person name="Goldman G.H."/>
            <person name="Houbraken J."/>
            <person name="Oakley B."/>
            <person name="Pocsi I."/>
            <person name="Scazzocchio C."/>
            <person name="Seiboth B."/>
            <person name="vanKuyk P.A."/>
            <person name="Wortman J."/>
            <person name="Dyer P.S."/>
            <person name="Grigoriev I.V."/>
        </authorList>
    </citation>
    <scope>NUCLEOTIDE SEQUENCE [LARGE SCALE GENOMIC DNA]</scope>
    <source>
        <strain evidence="3">ITEM 5010</strain>
    </source>
</reference>
<evidence type="ECO:0000313" key="3">
    <source>
        <dbReference type="Proteomes" id="UP000188318"/>
    </source>
</evidence>
<organism evidence="2 3">
    <name type="scientific">Aspergillus carbonarius (strain ITEM 5010)</name>
    <dbReference type="NCBI Taxonomy" id="602072"/>
    <lineage>
        <taxon>Eukaryota</taxon>
        <taxon>Fungi</taxon>
        <taxon>Dikarya</taxon>
        <taxon>Ascomycota</taxon>
        <taxon>Pezizomycotina</taxon>
        <taxon>Eurotiomycetes</taxon>
        <taxon>Eurotiomycetidae</taxon>
        <taxon>Eurotiales</taxon>
        <taxon>Aspergillaceae</taxon>
        <taxon>Aspergillus</taxon>
        <taxon>Aspergillus subgen. Circumdati</taxon>
    </lineage>
</organism>
<dbReference type="PANTHER" id="PTHR36847">
    <property type="entry name" value="AMIDOLIGASE ENZYME"/>
    <property type="match status" value="1"/>
</dbReference>
<name>A0A1R3R837_ASPC5</name>
<dbReference type="VEuPathDB" id="FungiDB:ASPCADRAFT_135076"/>
<dbReference type="Proteomes" id="UP000188318">
    <property type="component" value="Unassembled WGS sequence"/>
</dbReference>
<evidence type="ECO:0000313" key="2">
    <source>
        <dbReference type="EMBL" id="OOF90623.1"/>
    </source>
</evidence>
<dbReference type="AlphaFoldDB" id="A0A1R3R837"/>
<proteinExistence type="predicted"/>